<name>A0A6P2BL53_9ACTN</name>
<comment type="similarity">
    <text evidence="2 6">Belongs to the ABC-3 integral membrane protein family.</text>
</comment>
<feature type="transmembrane region" description="Helical" evidence="7">
    <location>
        <begin position="88"/>
        <end position="111"/>
    </location>
</feature>
<dbReference type="SUPFAM" id="SSF81345">
    <property type="entry name" value="ABC transporter involved in vitamin B12 uptake, BtuC"/>
    <property type="match status" value="1"/>
</dbReference>
<dbReference type="Proteomes" id="UP000460272">
    <property type="component" value="Unassembled WGS sequence"/>
</dbReference>
<dbReference type="GO" id="GO:0055085">
    <property type="term" value="P:transmembrane transport"/>
    <property type="evidence" value="ECO:0007669"/>
    <property type="project" value="InterPro"/>
</dbReference>
<comment type="caution">
    <text evidence="8">The sequence shown here is derived from an EMBL/GenBank/DDBJ whole genome shotgun (WGS) entry which is preliminary data.</text>
</comment>
<keyword evidence="6" id="KW-0813">Transport</keyword>
<feature type="transmembrane region" description="Helical" evidence="7">
    <location>
        <begin position="174"/>
        <end position="197"/>
    </location>
</feature>
<feature type="transmembrane region" description="Helical" evidence="7">
    <location>
        <begin position="131"/>
        <end position="153"/>
    </location>
</feature>
<accession>A0A6P2BL53</accession>
<evidence type="ECO:0000256" key="3">
    <source>
        <dbReference type="ARBA" id="ARBA00022692"/>
    </source>
</evidence>
<protein>
    <submittedName>
        <fullName evidence="8">Metal ABC transporter permease</fullName>
    </submittedName>
</protein>
<keyword evidence="9" id="KW-1185">Reference proteome</keyword>
<feature type="transmembrane region" description="Helical" evidence="7">
    <location>
        <begin position="217"/>
        <end position="236"/>
    </location>
</feature>
<comment type="subcellular location">
    <subcellularLocation>
        <location evidence="6">Cell membrane</location>
        <topology evidence="6">Multi-pass membrane protein</topology>
    </subcellularLocation>
    <subcellularLocation>
        <location evidence="1">Membrane</location>
        <topology evidence="1">Multi-pass membrane protein</topology>
    </subcellularLocation>
</comment>
<keyword evidence="4 7" id="KW-1133">Transmembrane helix</keyword>
<gene>
    <name evidence="8" type="ORF">EAS64_41355</name>
</gene>
<keyword evidence="5 7" id="KW-0472">Membrane</keyword>
<evidence type="ECO:0000256" key="6">
    <source>
        <dbReference type="RuleBase" id="RU003943"/>
    </source>
</evidence>
<evidence type="ECO:0000256" key="1">
    <source>
        <dbReference type="ARBA" id="ARBA00004141"/>
    </source>
</evidence>
<dbReference type="AlphaFoldDB" id="A0A6P2BL53"/>
<evidence type="ECO:0000313" key="9">
    <source>
        <dbReference type="Proteomes" id="UP000460272"/>
    </source>
</evidence>
<dbReference type="GO" id="GO:0043190">
    <property type="term" value="C:ATP-binding cassette (ABC) transporter complex"/>
    <property type="evidence" value="ECO:0007669"/>
    <property type="project" value="InterPro"/>
</dbReference>
<dbReference type="InterPro" id="IPR037294">
    <property type="entry name" value="ABC_BtuC-like"/>
</dbReference>
<feature type="transmembrane region" description="Helical" evidence="7">
    <location>
        <begin position="243"/>
        <end position="265"/>
    </location>
</feature>
<dbReference type="OrthoDB" id="2375762at2"/>
<dbReference type="Gene3D" id="1.10.3470.10">
    <property type="entry name" value="ABC transporter involved in vitamin B12 uptake, BtuC"/>
    <property type="match status" value="1"/>
</dbReference>
<dbReference type="InterPro" id="IPR001626">
    <property type="entry name" value="ABC_TroCD"/>
</dbReference>
<reference evidence="8 9" key="1">
    <citation type="submission" date="2018-11" db="EMBL/GenBank/DDBJ databases">
        <title>Trebonia kvetii gen.nov., sp.nov., a novel acidophilic actinobacterium, and proposal of the new actinobacterial family Treboniaceae fam. nov.</title>
        <authorList>
            <person name="Rapoport D."/>
            <person name="Sagova-Mareckova M."/>
            <person name="Sedlacek I."/>
            <person name="Provaznik J."/>
            <person name="Kralova S."/>
            <person name="Pavlinic D."/>
            <person name="Benes V."/>
            <person name="Kopecky J."/>
        </authorList>
    </citation>
    <scope>NUCLEOTIDE SEQUENCE [LARGE SCALE GENOMIC DNA]</scope>
    <source>
        <strain evidence="8 9">15Tr583</strain>
    </source>
</reference>
<feature type="transmembrane region" description="Helical" evidence="7">
    <location>
        <begin position="57"/>
        <end position="76"/>
    </location>
</feature>
<evidence type="ECO:0000256" key="4">
    <source>
        <dbReference type="ARBA" id="ARBA00022989"/>
    </source>
</evidence>
<proteinExistence type="inferred from homology"/>
<evidence type="ECO:0000256" key="7">
    <source>
        <dbReference type="SAM" id="Phobius"/>
    </source>
</evidence>
<dbReference type="PANTHER" id="PTHR30477:SF13">
    <property type="entry name" value="IRON TRANSPORT SYSTEM MEMBRANE PROTEIN HI_0360-RELATED"/>
    <property type="match status" value="1"/>
</dbReference>
<sequence length="275" mass="27893">MFSPLMMNTWIAGSVVAVIAGITGFFAVLRGSTFAAHAIPNGAFAGAAGAGLLGINVLWGLAVFAVGGALGIGLLGSEGRGRKGRHDVVTALTLVVMLGLGALFVSVSTQYAEETYSLLFGEVFGVSRTEVLPIVGLGIAAAIAIGVAFRPLMLTSALPEVAEARGVSNRRVELYFLIVMALATSMTVPVVGALLMFSLMIGPAAAARSVTARPGAAMALSVAIALATVWLSIALSYRTNWPLGFFVGVIGAAFYLVGLGARALAGHSVRGAVGA</sequence>
<dbReference type="PANTHER" id="PTHR30477">
    <property type="entry name" value="ABC-TRANSPORTER METAL-BINDING PROTEIN"/>
    <property type="match status" value="1"/>
</dbReference>
<keyword evidence="3 6" id="KW-0812">Transmembrane</keyword>
<evidence type="ECO:0000256" key="2">
    <source>
        <dbReference type="ARBA" id="ARBA00008034"/>
    </source>
</evidence>
<dbReference type="Pfam" id="PF00950">
    <property type="entry name" value="ABC-3"/>
    <property type="match status" value="1"/>
</dbReference>
<evidence type="ECO:0000256" key="5">
    <source>
        <dbReference type="ARBA" id="ARBA00023136"/>
    </source>
</evidence>
<evidence type="ECO:0000313" key="8">
    <source>
        <dbReference type="EMBL" id="TVY99701.1"/>
    </source>
</evidence>
<dbReference type="GO" id="GO:0010043">
    <property type="term" value="P:response to zinc ion"/>
    <property type="evidence" value="ECO:0007669"/>
    <property type="project" value="TreeGrafter"/>
</dbReference>
<organism evidence="8 9">
    <name type="scientific">Trebonia kvetii</name>
    <dbReference type="NCBI Taxonomy" id="2480626"/>
    <lineage>
        <taxon>Bacteria</taxon>
        <taxon>Bacillati</taxon>
        <taxon>Actinomycetota</taxon>
        <taxon>Actinomycetes</taxon>
        <taxon>Streptosporangiales</taxon>
        <taxon>Treboniaceae</taxon>
        <taxon>Trebonia</taxon>
    </lineage>
</organism>
<dbReference type="EMBL" id="RPFW01000012">
    <property type="protein sequence ID" value="TVY99701.1"/>
    <property type="molecule type" value="Genomic_DNA"/>
</dbReference>